<dbReference type="EMBL" id="JAFBFH010000038">
    <property type="protein sequence ID" value="MBM7717078.1"/>
    <property type="molecule type" value="Genomic_DNA"/>
</dbReference>
<organism evidence="1 2">
    <name type="scientific">Siminovitchia thermophila</name>
    <dbReference type="NCBI Taxonomy" id="1245522"/>
    <lineage>
        <taxon>Bacteria</taxon>
        <taxon>Bacillati</taxon>
        <taxon>Bacillota</taxon>
        <taxon>Bacilli</taxon>
        <taxon>Bacillales</taxon>
        <taxon>Bacillaceae</taxon>
        <taxon>Siminovitchia</taxon>
    </lineage>
</organism>
<protein>
    <submittedName>
        <fullName evidence="1">Uncharacterized protein</fullName>
    </submittedName>
</protein>
<evidence type="ECO:0000313" key="1">
    <source>
        <dbReference type="EMBL" id="MBM7717078.1"/>
    </source>
</evidence>
<gene>
    <name evidence="1" type="ORF">JOC94_004102</name>
</gene>
<proteinExistence type="predicted"/>
<reference evidence="1 2" key="1">
    <citation type="submission" date="2021-01" db="EMBL/GenBank/DDBJ databases">
        <title>Genomic Encyclopedia of Type Strains, Phase IV (KMG-IV): sequencing the most valuable type-strain genomes for metagenomic binning, comparative biology and taxonomic classification.</title>
        <authorList>
            <person name="Goeker M."/>
        </authorList>
    </citation>
    <scope>NUCLEOTIDE SEQUENCE [LARGE SCALE GENOMIC DNA]</scope>
    <source>
        <strain evidence="1 2">DSM 105453</strain>
    </source>
</reference>
<keyword evidence="2" id="KW-1185">Reference proteome</keyword>
<comment type="caution">
    <text evidence="1">The sequence shown here is derived from an EMBL/GenBank/DDBJ whole genome shotgun (WGS) entry which is preliminary data.</text>
</comment>
<accession>A0ABS2RBN9</accession>
<name>A0ABS2RBN9_9BACI</name>
<evidence type="ECO:0000313" key="2">
    <source>
        <dbReference type="Proteomes" id="UP000823485"/>
    </source>
</evidence>
<dbReference type="Proteomes" id="UP000823485">
    <property type="component" value="Unassembled WGS sequence"/>
</dbReference>
<sequence>MMATTGKQNWIIINEAKVELFPKSNKLTKHNRSWKELGNRAYQPDFFM</sequence>